<dbReference type="Gene3D" id="3.60.15.10">
    <property type="entry name" value="Ribonuclease Z/Hydroxyacylglutathione hydrolase-like"/>
    <property type="match status" value="1"/>
</dbReference>
<dbReference type="EMBL" id="MLAE01000015">
    <property type="protein sequence ID" value="OOF79043.1"/>
    <property type="molecule type" value="Genomic_DNA"/>
</dbReference>
<dbReference type="InterPro" id="IPR036866">
    <property type="entry name" value="RibonucZ/Hydroxyglut_hydro"/>
</dbReference>
<dbReference type="SUPFAM" id="SSF56281">
    <property type="entry name" value="Metallo-hydrolase/oxidoreductase"/>
    <property type="match status" value="1"/>
</dbReference>
<accession>A0A1V3KPE3</accession>
<comment type="caution">
    <text evidence="2">The sequence shown here is derived from an EMBL/GenBank/DDBJ whole genome shotgun (WGS) entry which is preliminary data.</text>
</comment>
<dbReference type="InterPro" id="IPR001279">
    <property type="entry name" value="Metallo-B-lactamas"/>
</dbReference>
<gene>
    <name evidence="2" type="ORF">BKG96_03915</name>
</gene>
<protein>
    <submittedName>
        <fullName evidence="2">Competence protein ComEC</fullName>
    </submittedName>
</protein>
<proteinExistence type="predicted"/>
<organism evidence="2 3">
    <name type="scientific">Rodentibacter caecimuris</name>
    <dbReference type="NCBI Taxonomy" id="1796644"/>
    <lineage>
        <taxon>Bacteria</taxon>
        <taxon>Pseudomonadati</taxon>
        <taxon>Pseudomonadota</taxon>
        <taxon>Gammaproteobacteria</taxon>
        <taxon>Pasteurellales</taxon>
        <taxon>Pasteurellaceae</taxon>
        <taxon>Rodentibacter</taxon>
    </lineage>
</organism>
<evidence type="ECO:0000259" key="1">
    <source>
        <dbReference type="Pfam" id="PF00753"/>
    </source>
</evidence>
<sequence>MNDFFEIDFLDVEAAQSGDAITIRYCKNGGKSIHVVDGGFKGREDGEGTGDKVIHHIKKYYGTNKINRVVVTHPDRDHAGGLRKVLENCEVDELWMLKPWDYTDELIERFARLRSEERLADRLKECYPNIAALEEIANSRGIPIKTPFQGAKIGDFTVLAPTKDRYLDLIEQSEKTPEVKSEQVSLPRLSAALESVKNFVRAAWGDENLSNEPTSAENNMSIVQYAELNGKKIMLTGDAGCEALEEAKKYLVDHLHVSLPGIDYFQVPHHGSRRNISSELLDNICGQKLSFLERKKQNFTAVISSAKEDKDHPRKAVLRALMHRGGKVITTEGKTICCSISAPSRSGWIPVTPESYPEDQED</sequence>
<dbReference type="AlphaFoldDB" id="A0A1V3KPE3"/>
<dbReference type="Pfam" id="PF00753">
    <property type="entry name" value="Lactamase_B"/>
    <property type="match status" value="1"/>
</dbReference>
<dbReference type="PANTHER" id="PTHR30619:SF1">
    <property type="entry name" value="RECOMBINATION PROTEIN 2"/>
    <property type="match status" value="1"/>
</dbReference>
<name>A0A1V3KPE3_9PAST</name>
<reference evidence="3" key="1">
    <citation type="submission" date="2016-10" db="EMBL/GenBank/DDBJ databases">
        <title>Rodentibacter gen. nov. and new species.</title>
        <authorList>
            <person name="Christensen H."/>
        </authorList>
    </citation>
    <scope>NUCLEOTIDE SEQUENCE [LARGE SCALE GENOMIC DNA]</scope>
    <source>
        <strain evidence="3">Ppn152</strain>
    </source>
</reference>
<feature type="domain" description="Metallo-beta-lactamase" evidence="1">
    <location>
        <begin position="35"/>
        <end position="113"/>
    </location>
</feature>
<dbReference type="Proteomes" id="UP000189114">
    <property type="component" value="Unassembled WGS sequence"/>
</dbReference>
<dbReference type="InterPro" id="IPR052159">
    <property type="entry name" value="Competence_DNA_uptake"/>
</dbReference>
<evidence type="ECO:0000313" key="3">
    <source>
        <dbReference type="Proteomes" id="UP000189114"/>
    </source>
</evidence>
<evidence type="ECO:0000313" key="2">
    <source>
        <dbReference type="EMBL" id="OOF79043.1"/>
    </source>
</evidence>
<dbReference type="RefSeq" id="WP_077586448.1">
    <property type="nucleotide sequence ID" value="NZ_MLAE01000015.1"/>
</dbReference>
<dbReference type="PANTHER" id="PTHR30619">
    <property type="entry name" value="DNA INTERNALIZATION/COMPETENCE PROTEIN COMEC/REC2"/>
    <property type="match status" value="1"/>
</dbReference>